<gene>
    <name evidence="9" type="primary">JOSD2</name>
    <name evidence="9" type="ORF">LPJ61_005691</name>
</gene>
<dbReference type="AlphaFoldDB" id="A0A9W7Y568"/>
<dbReference type="OrthoDB" id="10063692at2759"/>
<evidence type="ECO:0000256" key="7">
    <source>
        <dbReference type="SAM" id="MobiDB-lite"/>
    </source>
</evidence>
<organism evidence="9 10">
    <name type="scientific">Coemansia biformis</name>
    <dbReference type="NCBI Taxonomy" id="1286918"/>
    <lineage>
        <taxon>Eukaryota</taxon>
        <taxon>Fungi</taxon>
        <taxon>Fungi incertae sedis</taxon>
        <taxon>Zoopagomycota</taxon>
        <taxon>Kickxellomycotina</taxon>
        <taxon>Kickxellomycetes</taxon>
        <taxon>Kickxellales</taxon>
        <taxon>Kickxellaceae</taxon>
        <taxon>Coemansia</taxon>
    </lineage>
</organism>
<dbReference type="PANTHER" id="PTHR13291">
    <property type="entry name" value="JOSEPHIN 1, 2"/>
    <property type="match status" value="1"/>
</dbReference>
<protein>
    <recommendedName>
        <fullName evidence="2">ubiquitinyl hydrolase 1</fullName>
        <ecNumber evidence="2">3.4.19.12</ecNumber>
    </recommendedName>
</protein>
<comment type="caution">
    <text evidence="9">The sequence shown here is derived from an EMBL/GenBank/DDBJ whole genome shotgun (WGS) entry which is preliminary data.</text>
</comment>
<evidence type="ECO:0000256" key="2">
    <source>
        <dbReference type="ARBA" id="ARBA00012759"/>
    </source>
</evidence>
<evidence type="ECO:0000256" key="1">
    <source>
        <dbReference type="ARBA" id="ARBA00000707"/>
    </source>
</evidence>
<dbReference type="InterPro" id="IPR006155">
    <property type="entry name" value="Josephin"/>
</dbReference>
<evidence type="ECO:0000259" key="8">
    <source>
        <dbReference type="PROSITE" id="PS50957"/>
    </source>
</evidence>
<comment type="catalytic activity">
    <reaction evidence="1">
        <text>Thiol-dependent hydrolysis of ester, thioester, amide, peptide and isopeptide bonds formed by the C-terminal Gly of ubiquitin (a 76-residue protein attached to proteins as an intracellular targeting signal).</text>
        <dbReference type="EC" id="3.4.19.12"/>
    </reaction>
</comment>
<dbReference type="PANTHER" id="PTHR13291:SF0">
    <property type="entry name" value="JOSEPHIN-LIKE PROTEIN"/>
    <property type="match status" value="1"/>
</dbReference>
<evidence type="ECO:0000256" key="3">
    <source>
        <dbReference type="ARBA" id="ARBA00022670"/>
    </source>
</evidence>
<feature type="region of interest" description="Disordered" evidence="7">
    <location>
        <begin position="201"/>
        <end position="221"/>
    </location>
</feature>
<evidence type="ECO:0000313" key="10">
    <source>
        <dbReference type="Proteomes" id="UP001143981"/>
    </source>
</evidence>
<reference evidence="9" key="1">
    <citation type="submission" date="2022-07" db="EMBL/GenBank/DDBJ databases">
        <title>Phylogenomic reconstructions and comparative analyses of Kickxellomycotina fungi.</title>
        <authorList>
            <person name="Reynolds N.K."/>
            <person name="Stajich J.E."/>
            <person name="Barry K."/>
            <person name="Grigoriev I.V."/>
            <person name="Crous P."/>
            <person name="Smith M.E."/>
        </authorList>
    </citation>
    <scope>NUCLEOTIDE SEQUENCE</scope>
    <source>
        <strain evidence="9">BCRC 34381</strain>
    </source>
</reference>
<evidence type="ECO:0000313" key="9">
    <source>
        <dbReference type="EMBL" id="KAJ1724910.1"/>
    </source>
</evidence>
<dbReference type="InterPro" id="IPR040053">
    <property type="entry name" value="JOSD1/2"/>
</dbReference>
<feature type="domain" description="Josephin" evidence="8">
    <location>
        <begin position="5"/>
        <end position="212"/>
    </location>
</feature>
<dbReference type="GO" id="GO:0016579">
    <property type="term" value="P:protein deubiquitination"/>
    <property type="evidence" value="ECO:0007669"/>
    <property type="project" value="InterPro"/>
</dbReference>
<evidence type="ECO:0000256" key="6">
    <source>
        <dbReference type="PROSITE-ProRule" id="PRU00331"/>
    </source>
</evidence>
<dbReference type="SMART" id="SM01246">
    <property type="entry name" value="Josephin"/>
    <property type="match status" value="1"/>
</dbReference>
<keyword evidence="10" id="KW-1185">Reference proteome</keyword>
<proteinExistence type="predicted"/>
<keyword evidence="3" id="KW-0645">Protease</keyword>
<evidence type="ECO:0000256" key="4">
    <source>
        <dbReference type="ARBA" id="ARBA00022786"/>
    </source>
</evidence>
<dbReference type="PROSITE" id="PS50957">
    <property type="entry name" value="JOSEPHIN"/>
    <property type="match status" value="1"/>
</dbReference>
<keyword evidence="5 9" id="KW-0378">Hydrolase</keyword>
<dbReference type="EMBL" id="JANBOI010002062">
    <property type="protein sequence ID" value="KAJ1724910.1"/>
    <property type="molecule type" value="Genomic_DNA"/>
</dbReference>
<name>A0A9W7Y568_9FUNG</name>
<dbReference type="GO" id="GO:0004843">
    <property type="term" value="F:cysteine-type deubiquitinase activity"/>
    <property type="evidence" value="ECO:0007669"/>
    <property type="project" value="UniProtKB-EC"/>
</dbReference>
<dbReference type="GO" id="GO:0006508">
    <property type="term" value="P:proteolysis"/>
    <property type="evidence" value="ECO:0007669"/>
    <property type="project" value="UniProtKB-KW"/>
</dbReference>
<keyword evidence="4" id="KW-0833">Ubl conjugation pathway</keyword>
<sequence length="221" mass="24908">MKLRESPIYHEQQSFWLCAKLQQEAVSHADLERIAKHLHEIQPEQGGWLRLNSHKNMLGFGYYDVNVITAALHEQGYDLLWHNRASGIEDVDLDGTVGIIVHARHNWFFRGSHWFAIKHFDQSLTVPVVPTAYVGQPRAARSVEERETREYESQTYPPGFWNLDSKLAHPEYIGDMAGLNAFLLKLGQRNRVHVLLVAPSADQASVSTSSAAPPSAPSTDS</sequence>
<dbReference type="Pfam" id="PF02099">
    <property type="entry name" value="Josephin"/>
    <property type="match status" value="1"/>
</dbReference>
<accession>A0A9W7Y568</accession>
<dbReference type="Proteomes" id="UP001143981">
    <property type="component" value="Unassembled WGS sequence"/>
</dbReference>
<evidence type="ECO:0000256" key="5">
    <source>
        <dbReference type="ARBA" id="ARBA00022801"/>
    </source>
</evidence>
<feature type="compositionally biased region" description="Low complexity" evidence="7">
    <location>
        <begin position="204"/>
        <end position="221"/>
    </location>
</feature>
<dbReference type="EC" id="3.4.19.12" evidence="2"/>
<dbReference type="Gene3D" id="3.90.70.40">
    <property type="match status" value="1"/>
</dbReference>
<comment type="caution">
    <text evidence="6">Lacks conserved residue(s) required for the propagation of feature annotation.</text>
</comment>